<name>A0A1I5ZH49_9PSEU</name>
<evidence type="ECO:0000313" key="2">
    <source>
        <dbReference type="EMBL" id="SFQ55740.1"/>
    </source>
</evidence>
<dbReference type="Pfam" id="PF06742">
    <property type="entry name" value="DUF1214"/>
    <property type="match status" value="1"/>
</dbReference>
<feature type="domain" description="DUF1214" evidence="1">
    <location>
        <begin position="266"/>
        <end position="345"/>
    </location>
</feature>
<dbReference type="Proteomes" id="UP000199137">
    <property type="component" value="Unassembled WGS sequence"/>
</dbReference>
<accession>A0A1I5ZH49</accession>
<dbReference type="OrthoDB" id="3204158at2"/>
<dbReference type="InterPro" id="IPR010621">
    <property type="entry name" value="DUF1214"/>
</dbReference>
<dbReference type="SUPFAM" id="SSF160935">
    <property type="entry name" value="VPA0735-like"/>
    <property type="match status" value="1"/>
</dbReference>
<dbReference type="EMBL" id="FOWC01000015">
    <property type="protein sequence ID" value="SFQ55740.1"/>
    <property type="molecule type" value="Genomic_DNA"/>
</dbReference>
<protein>
    <recommendedName>
        <fullName evidence="1">DUF1214 domain-containing protein</fullName>
    </recommendedName>
</protein>
<sequence>MTAELSESSNDTATDEMLAAWGDLLSSMEGFAQWAAAGEHAVDRAEGLRHGLRYLGHLAEYLIEHNDPCRPEVTLANSPVRTLYGNSADCSYYMSRISPKREYRVWGQRGDAPLVSAQVHRYSGDTRVAGTFVVTDEVCDEDGNYEFYLSSDLRGRLGLTLDEGCGEVYFRHYSYRPGSETAPTFFVELLGEPAPPRPALDEATLARRIRLVAKGMRLVQPSLTSLVDALRKRPNQIVAAWDPEDPAFDFFYGATTQTYLGGWWDLRGTNGLEVTFRPPPAAFVSIQIFNRWFEAMEYRDHVTNLNAAQMRPNEDGSFTVRIGGDPQPVNWLDAFEHEEGIVMIRYILRRDEPGSGTPPAEVRVLR</sequence>
<proteinExistence type="predicted"/>
<dbReference type="RefSeq" id="WP_093576389.1">
    <property type="nucleotide sequence ID" value="NZ_FOWC01000015.1"/>
</dbReference>
<dbReference type="AlphaFoldDB" id="A0A1I5ZH49"/>
<evidence type="ECO:0000313" key="3">
    <source>
        <dbReference type="Proteomes" id="UP000199137"/>
    </source>
</evidence>
<dbReference type="STRING" id="112413.SAMN05421854_11573"/>
<reference evidence="3" key="1">
    <citation type="submission" date="2016-10" db="EMBL/GenBank/DDBJ databases">
        <authorList>
            <person name="Varghese N."/>
            <person name="Submissions S."/>
        </authorList>
    </citation>
    <scope>NUCLEOTIDE SEQUENCE [LARGE SCALE GENOMIC DNA]</scope>
    <source>
        <strain evidence="3">DSM 44637</strain>
    </source>
</reference>
<gene>
    <name evidence="2" type="ORF">SAMN05421854_11573</name>
</gene>
<organism evidence="2 3">
    <name type="scientific">Amycolatopsis rubida</name>
    <dbReference type="NCBI Taxonomy" id="112413"/>
    <lineage>
        <taxon>Bacteria</taxon>
        <taxon>Bacillati</taxon>
        <taxon>Actinomycetota</taxon>
        <taxon>Actinomycetes</taxon>
        <taxon>Pseudonocardiales</taxon>
        <taxon>Pseudonocardiaceae</taxon>
        <taxon>Amycolatopsis</taxon>
    </lineage>
</organism>
<evidence type="ECO:0000259" key="1">
    <source>
        <dbReference type="Pfam" id="PF06742"/>
    </source>
</evidence>